<organism evidence="1 2">
    <name type="scientific">Rhipicephalus microplus</name>
    <name type="common">Cattle tick</name>
    <name type="synonym">Boophilus microplus</name>
    <dbReference type="NCBI Taxonomy" id="6941"/>
    <lineage>
        <taxon>Eukaryota</taxon>
        <taxon>Metazoa</taxon>
        <taxon>Ecdysozoa</taxon>
        <taxon>Arthropoda</taxon>
        <taxon>Chelicerata</taxon>
        <taxon>Arachnida</taxon>
        <taxon>Acari</taxon>
        <taxon>Parasitiformes</taxon>
        <taxon>Ixodida</taxon>
        <taxon>Ixodoidea</taxon>
        <taxon>Ixodidae</taxon>
        <taxon>Rhipicephalinae</taxon>
        <taxon>Rhipicephalus</taxon>
        <taxon>Boophilus</taxon>
    </lineage>
</organism>
<reference evidence="1" key="2">
    <citation type="submission" date="2021-09" db="EMBL/GenBank/DDBJ databases">
        <authorList>
            <person name="Jia N."/>
            <person name="Wang J."/>
            <person name="Shi W."/>
            <person name="Du L."/>
            <person name="Sun Y."/>
            <person name="Zhan W."/>
            <person name="Jiang J."/>
            <person name="Wang Q."/>
            <person name="Zhang B."/>
            <person name="Ji P."/>
            <person name="Sakyi L.B."/>
            <person name="Cui X."/>
            <person name="Yuan T."/>
            <person name="Jiang B."/>
            <person name="Yang W."/>
            <person name="Lam T.T.-Y."/>
            <person name="Chang Q."/>
            <person name="Ding S."/>
            <person name="Wang X."/>
            <person name="Zhu J."/>
            <person name="Ruan X."/>
            <person name="Zhao L."/>
            <person name="Wei J."/>
            <person name="Que T."/>
            <person name="Du C."/>
            <person name="Cheng J."/>
            <person name="Dai P."/>
            <person name="Han X."/>
            <person name="Huang E."/>
            <person name="Gao Y."/>
            <person name="Liu J."/>
            <person name="Shao H."/>
            <person name="Ye R."/>
            <person name="Li L."/>
            <person name="Wei W."/>
            <person name="Wang X."/>
            <person name="Wang C."/>
            <person name="Huo Q."/>
            <person name="Li W."/>
            <person name="Guo W."/>
            <person name="Chen H."/>
            <person name="Chen S."/>
            <person name="Zhou L."/>
            <person name="Zhou L."/>
            <person name="Ni X."/>
            <person name="Tian J."/>
            <person name="Zhou Y."/>
            <person name="Sheng Y."/>
            <person name="Liu T."/>
            <person name="Pan Y."/>
            <person name="Xia L."/>
            <person name="Li J."/>
            <person name="Zhao F."/>
            <person name="Cao W."/>
        </authorList>
    </citation>
    <scope>NUCLEOTIDE SEQUENCE</scope>
    <source>
        <strain evidence="1">Rmic-2018</strain>
        <tissue evidence="1">Larvae</tissue>
    </source>
</reference>
<gene>
    <name evidence="1" type="ORF">HPB51_024269</name>
</gene>
<dbReference type="Proteomes" id="UP000821866">
    <property type="component" value="Chromosome 2"/>
</dbReference>
<proteinExistence type="predicted"/>
<evidence type="ECO:0000313" key="2">
    <source>
        <dbReference type="Proteomes" id="UP000821866"/>
    </source>
</evidence>
<reference evidence="1" key="1">
    <citation type="journal article" date="2020" name="Cell">
        <title>Large-Scale Comparative Analyses of Tick Genomes Elucidate Their Genetic Diversity and Vector Capacities.</title>
        <authorList>
            <consortium name="Tick Genome and Microbiome Consortium (TIGMIC)"/>
            <person name="Jia N."/>
            <person name="Wang J."/>
            <person name="Shi W."/>
            <person name="Du L."/>
            <person name="Sun Y."/>
            <person name="Zhan W."/>
            <person name="Jiang J.F."/>
            <person name="Wang Q."/>
            <person name="Zhang B."/>
            <person name="Ji P."/>
            <person name="Bell-Sakyi L."/>
            <person name="Cui X.M."/>
            <person name="Yuan T.T."/>
            <person name="Jiang B.G."/>
            <person name="Yang W.F."/>
            <person name="Lam T.T."/>
            <person name="Chang Q.C."/>
            <person name="Ding S.J."/>
            <person name="Wang X.J."/>
            <person name="Zhu J.G."/>
            <person name="Ruan X.D."/>
            <person name="Zhao L."/>
            <person name="Wei J.T."/>
            <person name="Ye R.Z."/>
            <person name="Que T.C."/>
            <person name="Du C.H."/>
            <person name="Zhou Y.H."/>
            <person name="Cheng J.X."/>
            <person name="Dai P.F."/>
            <person name="Guo W.B."/>
            <person name="Han X.H."/>
            <person name="Huang E.J."/>
            <person name="Li L.F."/>
            <person name="Wei W."/>
            <person name="Gao Y.C."/>
            <person name="Liu J.Z."/>
            <person name="Shao H.Z."/>
            <person name="Wang X."/>
            <person name="Wang C.C."/>
            <person name="Yang T.C."/>
            <person name="Huo Q.B."/>
            <person name="Li W."/>
            <person name="Chen H.Y."/>
            <person name="Chen S.E."/>
            <person name="Zhou L.G."/>
            <person name="Ni X.B."/>
            <person name="Tian J.H."/>
            <person name="Sheng Y."/>
            <person name="Liu T."/>
            <person name="Pan Y.S."/>
            <person name="Xia L.Y."/>
            <person name="Li J."/>
            <person name="Zhao F."/>
            <person name="Cao W.C."/>
        </authorList>
    </citation>
    <scope>NUCLEOTIDE SEQUENCE</scope>
    <source>
        <strain evidence="1">Rmic-2018</strain>
    </source>
</reference>
<accession>A0A9J6EJD1</accession>
<keyword evidence="2" id="KW-1185">Reference proteome</keyword>
<name>A0A9J6EJD1_RHIMP</name>
<protein>
    <submittedName>
        <fullName evidence="1">Uncharacterized protein</fullName>
    </submittedName>
</protein>
<sequence length="245" mass="26727">MPDSRQHRDMLLAAPSYALGLAAVLRRRSARYNPACSVNDRKGDHTRRQSGVTADIIIGLVLQLKRAPRPRCIALFESRRYTRRCQAVIAGATAADAPSCHPPSQSALGGDHRVVCSGRPVSLLRVSNRGPGWPNEEQNSSACVRLPLLANEPPRLLREMGGRRFYDVGCEYDPGLATVLQQHPALLLLLLLLRRLFITVRLAAAVDLPYARVAPARCLPVPLLLALLWTRVGALPCGLALSGEL</sequence>
<dbReference type="AlphaFoldDB" id="A0A9J6EJD1"/>
<evidence type="ECO:0000313" key="1">
    <source>
        <dbReference type="EMBL" id="KAH8034446.1"/>
    </source>
</evidence>
<dbReference type="EMBL" id="JABSTU010000004">
    <property type="protein sequence ID" value="KAH8034446.1"/>
    <property type="molecule type" value="Genomic_DNA"/>
</dbReference>
<comment type="caution">
    <text evidence="1">The sequence shown here is derived from an EMBL/GenBank/DDBJ whole genome shotgun (WGS) entry which is preliminary data.</text>
</comment>